<accession>D2EEA4</accession>
<dbReference type="PANTHER" id="PTHR30267">
    <property type="entry name" value="PROTEIN KINASE PRKA"/>
    <property type="match status" value="1"/>
</dbReference>
<evidence type="ECO:0000313" key="2">
    <source>
        <dbReference type="Proteomes" id="UP000009375"/>
    </source>
</evidence>
<proteinExistence type="predicted"/>
<dbReference type="Proteomes" id="UP000009375">
    <property type="component" value="Unassembled WGS sequence"/>
</dbReference>
<sequence>MGENIQDEIYLLQKKRSSSKKTKIEELIEKMDKEGQEYWTVPSINKRTAVSSTLNKIKGTLIDSLSQFIQKDGKLNENSIQEIIEKLITVERATDEDIIHISEPVVAADDQHLDYKGIFGGKLFYKKLNELGGDNSNVLAYDFGILGSQSAPSPRGNIIYISEVLKGSSSFANSLLDFVQDTRTKVSPSFKESFDAIMIGTTNMDDYKKIADSIKPYLLRRSNIIVFRSMTKLSDAETALNDIYTHAAKELDIHYPPHLLRMLARIWVEASLSHYDNISLKDKADMYNNVFIPGIKVSLEDIIREATQKPILELEEGVKLGIPYDDMVKSPSKLLSYANLSKKIEMESGNTLKDEINEKICLGRILDSVTGTRYIEDFLNTLEDLSSETKARVQPRENGEGSVIVNDAYNEIKRMMKNDVSMIEYGSEKVHDIVNKYIINVYYMNKIGNGENDKKVKVPMFGTLKSIDYDFVNDLEKRANLRSDVLRESIYSIINYASIADNTKSVDELVKILTPTIIERYPEITNAVVDKLSTSVAGTATTMDQNRIISKLKEIGYCNQCARVAYDLFLK</sequence>
<evidence type="ECO:0000313" key="1">
    <source>
        <dbReference type="EMBL" id="EEZ93283.1"/>
    </source>
</evidence>
<keyword evidence="1" id="KW-0808">Transferase</keyword>
<organism evidence="1 2">
    <name type="scientific">Candidatus Parvarchaeum acidiphilum ARMAN-4</name>
    <dbReference type="NCBI Taxonomy" id="662760"/>
    <lineage>
        <taxon>Archaea</taxon>
        <taxon>Candidatus Parvarchaeota</taxon>
        <taxon>Candidatus Parvarchaeum</taxon>
    </lineage>
</organism>
<dbReference type="PANTHER" id="PTHR30267:SF2">
    <property type="entry name" value="PROTEIN PRKA"/>
    <property type="match status" value="1"/>
</dbReference>
<dbReference type="EMBL" id="GG730039">
    <property type="protein sequence ID" value="EEZ93283.1"/>
    <property type="molecule type" value="Genomic_DNA"/>
</dbReference>
<protein>
    <submittedName>
        <fullName evidence="1">Putative serine protein kinase, PrkA</fullName>
    </submittedName>
</protein>
<reference evidence="1 2" key="1">
    <citation type="journal article" date="2010" name="Proc. Natl. Acad. Sci. U.S.A.">
        <title>Enigmatic, ultrasmall, uncultivated Archaea.</title>
        <authorList>
            <person name="Baker B.J."/>
            <person name="Comolli L.R."/>
            <person name="Dick G.J."/>
            <person name="Hauser L.J."/>
            <person name="Hyatt D."/>
            <person name="Dill B.D."/>
            <person name="Land M.L."/>
            <person name="Verberkmoes N.C."/>
            <person name="Hettich R.L."/>
            <person name="Banfield J.F."/>
        </authorList>
    </citation>
    <scope>NUCLEOTIDE SEQUENCE [LARGE SCALE GENOMIC DNA]</scope>
</reference>
<dbReference type="AlphaFoldDB" id="D2EEA4"/>
<keyword evidence="1" id="KW-0418">Kinase</keyword>
<dbReference type="GO" id="GO:0004672">
    <property type="term" value="F:protein kinase activity"/>
    <property type="evidence" value="ECO:0007669"/>
    <property type="project" value="TreeGrafter"/>
</dbReference>
<gene>
    <name evidence="1" type="ORF">BJBARM4_0037</name>
</gene>
<dbReference type="InterPro" id="IPR027417">
    <property type="entry name" value="P-loop_NTPase"/>
</dbReference>
<name>D2EEA4_PARA4</name>
<dbReference type="SUPFAM" id="SSF52540">
    <property type="entry name" value="P-loop containing nucleoside triphosphate hydrolases"/>
    <property type="match status" value="1"/>
</dbReference>